<proteinExistence type="predicted"/>
<accession>A0A8R2CAB5</accession>
<protein>
    <submittedName>
        <fullName evidence="2">Uncharacterized protein</fullName>
    </submittedName>
</protein>
<keyword evidence="3" id="KW-1185">Reference proteome</keyword>
<dbReference type="EnsemblMetazoa" id="XM_012697601.2">
    <property type="protein sequence ID" value="XP_012553055.1"/>
    <property type="gene ID" value="LOC105842975"/>
</dbReference>
<dbReference type="AlphaFoldDB" id="A0A8R2CAB5"/>
<evidence type="ECO:0000256" key="1">
    <source>
        <dbReference type="SAM" id="Phobius"/>
    </source>
</evidence>
<reference evidence="2" key="2">
    <citation type="submission" date="2022-06" db="UniProtKB">
        <authorList>
            <consortium name="EnsemblMetazoa"/>
        </authorList>
    </citation>
    <scope>IDENTIFICATION</scope>
    <source>
        <strain evidence="2">p50T (Dazao)</strain>
    </source>
</reference>
<dbReference type="KEGG" id="bmor:105842975"/>
<keyword evidence="1" id="KW-0812">Transmembrane</keyword>
<reference evidence="3" key="1">
    <citation type="journal article" date="2008" name="Insect Biochem. Mol. Biol.">
        <title>The genome of a lepidopteran model insect, the silkworm Bombyx mori.</title>
        <authorList>
            <consortium name="International Silkworm Genome Consortium"/>
        </authorList>
    </citation>
    <scope>NUCLEOTIDE SEQUENCE [LARGE SCALE GENOMIC DNA]</scope>
    <source>
        <strain evidence="3">p50T</strain>
    </source>
</reference>
<keyword evidence="1" id="KW-0472">Membrane</keyword>
<name>A0A8R2CAB5_BOMMO</name>
<sequence length="119" mass="13770">MSRIVPQAVDTTEAKTVEYITDSSLMVTFIFNERARKRLSVVQNFNRLALKTMNIYKHYLLICLLLTWSLAVGYKILEPNYDFKEDEKDTNANNEFSSNYEGNPILAVYPNVQPYVIPP</sequence>
<gene>
    <name evidence="2" type="primary">105842975</name>
</gene>
<keyword evidence="1" id="KW-1133">Transmembrane helix</keyword>
<organism evidence="2 3">
    <name type="scientific">Bombyx mori</name>
    <name type="common">Silk moth</name>
    <dbReference type="NCBI Taxonomy" id="7091"/>
    <lineage>
        <taxon>Eukaryota</taxon>
        <taxon>Metazoa</taxon>
        <taxon>Ecdysozoa</taxon>
        <taxon>Arthropoda</taxon>
        <taxon>Hexapoda</taxon>
        <taxon>Insecta</taxon>
        <taxon>Pterygota</taxon>
        <taxon>Neoptera</taxon>
        <taxon>Endopterygota</taxon>
        <taxon>Lepidoptera</taxon>
        <taxon>Glossata</taxon>
        <taxon>Ditrysia</taxon>
        <taxon>Bombycoidea</taxon>
        <taxon>Bombycidae</taxon>
        <taxon>Bombycinae</taxon>
        <taxon>Bombyx</taxon>
    </lineage>
</organism>
<evidence type="ECO:0000313" key="3">
    <source>
        <dbReference type="Proteomes" id="UP000005204"/>
    </source>
</evidence>
<dbReference type="Proteomes" id="UP000005204">
    <property type="component" value="Unassembled WGS sequence"/>
</dbReference>
<evidence type="ECO:0000313" key="2">
    <source>
        <dbReference type="EnsemblMetazoa" id="XP_012553055.1"/>
    </source>
</evidence>
<feature type="transmembrane region" description="Helical" evidence="1">
    <location>
        <begin position="59"/>
        <end position="77"/>
    </location>
</feature>